<dbReference type="SUPFAM" id="SSF53756">
    <property type="entry name" value="UDP-Glycosyltransferase/glycogen phosphorylase"/>
    <property type="match status" value="1"/>
</dbReference>
<comment type="caution">
    <text evidence="2">The sequence shown here is derived from an EMBL/GenBank/DDBJ whole genome shotgun (WGS) entry which is preliminary data.</text>
</comment>
<evidence type="ECO:0000313" key="3">
    <source>
        <dbReference type="Proteomes" id="UP000260351"/>
    </source>
</evidence>
<reference evidence="2 3" key="1">
    <citation type="submission" date="2018-08" db="EMBL/GenBank/DDBJ databases">
        <title>Wenzhouxiangella salilacus sp. nov., a novel bacterium isolated from a saline lake in Xinjiang Province, China.</title>
        <authorList>
            <person name="Han S."/>
        </authorList>
    </citation>
    <scope>NUCLEOTIDE SEQUENCE [LARGE SCALE GENOMIC DNA]</scope>
    <source>
        <strain evidence="2 3">XDB06</strain>
    </source>
</reference>
<dbReference type="PANTHER" id="PTHR21015">
    <property type="entry name" value="UDP-N-ACETYLGLUCOSAMINE--N-ACETYLMURAMYL-(PENTAPEPTIDE) PYROPHOSPHORYL-UNDECAPRENOL N-ACETYLGLUCOSAMINE TRANSFERASE 1"/>
    <property type="match status" value="1"/>
</dbReference>
<dbReference type="Proteomes" id="UP000260351">
    <property type="component" value="Unassembled WGS sequence"/>
</dbReference>
<dbReference type="GO" id="GO:0016757">
    <property type="term" value="F:glycosyltransferase activity"/>
    <property type="evidence" value="ECO:0007669"/>
    <property type="project" value="TreeGrafter"/>
</dbReference>
<accession>A0A3E1KCX5</accession>
<feature type="region of interest" description="Disordered" evidence="1">
    <location>
        <begin position="1"/>
        <end position="47"/>
    </location>
</feature>
<proteinExistence type="predicted"/>
<keyword evidence="3" id="KW-1185">Reference proteome</keyword>
<sequence length="392" mass="41978">MGAPPLQDRAAGRGRSLPRHPGEPQPAPQEEEAQVNGPAPRLLFAPASGPGGSGEYYRSLTLARAVADRAPGARIDFLVNREAGVERDERFTYHEITETPARAGDEVLRLIDALRPDLAVFDCTGRVRQFRALKDAGAWVVWVSDRPHKRLKGFRPRQLRWTDLHLAVDVSGRPPRLKWYERLLLAAVGRARAEVVPGIVAEPDREALAAWAEALPERGKAYAVFVAGGGGYVDNGRPVPEILVEAADRLVASTGIEAVVVLGPQYRGSLREHERVRLLDSLPTAALGALLADARLAVTGAGSMLSAQVLAAGVPAVMIPAGGNDQAQRIRDLEKAGLIEGSALEAGELAERARSLLASPERAQAMVARQRALGVAEMTGRVAERLLALAGR</sequence>
<dbReference type="Gene3D" id="3.40.50.2000">
    <property type="entry name" value="Glycogen Phosphorylase B"/>
    <property type="match status" value="1"/>
</dbReference>
<evidence type="ECO:0000256" key="1">
    <source>
        <dbReference type="SAM" id="MobiDB-lite"/>
    </source>
</evidence>
<evidence type="ECO:0000313" key="2">
    <source>
        <dbReference type="EMBL" id="RFF32136.1"/>
    </source>
</evidence>
<dbReference type="AlphaFoldDB" id="A0A3E1KCX5"/>
<organism evidence="2 3">
    <name type="scientific">Wenzhouxiangella sediminis</name>
    <dbReference type="NCBI Taxonomy" id="1792836"/>
    <lineage>
        <taxon>Bacteria</taxon>
        <taxon>Pseudomonadati</taxon>
        <taxon>Pseudomonadota</taxon>
        <taxon>Gammaproteobacteria</taxon>
        <taxon>Chromatiales</taxon>
        <taxon>Wenzhouxiangellaceae</taxon>
        <taxon>Wenzhouxiangella</taxon>
    </lineage>
</organism>
<name>A0A3E1KCX5_9GAMM</name>
<dbReference type="PANTHER" id="PTHR21015:SF22">
    <property type="entry name" value="GLYCOSYLTRANSFERASE"/>
    <property type="match status" value="1"/>
</dbReference>
<gene>
    <name evidence="2" type="ORF">DZC52_02465</name>
</gene>
<protein>
    <submittedName>
        <fullName evidence="2">Uncharacterized protein</fullName>
    </submittedName>
</protein>
<dbReference type="EMBL" id="QUZK01000013">
    <property type="protein sequence ID" value="RFF32136.1"/>
    <property type="molecule type" value="Genomic_DNA"/>
</dbReference>